<comment type="caution">
    <text evidence="2">The sequence shown here is derived from an EMBL/GenBank/DDBJ whole genome shotgun (WGS) entry which is preliminary data.</text>
</comment>
<keyword evidence="1" id="KW-0472">Membrane</keyword>
<dbReference type="Proteomes" id="UP000243723">
    <property type="component" value="Unassembled WGS sequence"/>
</dbReference>
<gene>
    <name evidence="2" type="ORF">B9Z65_3892</name>
</gene>
<organism evidence="2 3">
    <name type="scientific">Elsinoe australis</name>
    <dbReference type="NCBI Taxonomy" id="40998"/>
    <lineage>
        <taxon>Eukaryota</taxon>
        <taxon>Fungi</taxon>
        <taxon>Dikarya</taxon>
        <taxon>Ascomycota</taxon>
        <taxon>Pezizomycotina</taxon>
        <taxon>Dothideomycetes</taxon>
        <taxon>Dothideomycetidae</taxon>
        <taxon>Myriangiales</taxon>
        <taxon>Elsinoaceae</taxon>
        <taxon>Elsinoe</taxon>
    </lineage>
</organism>
<proteinExistence type="predicted"/>
<feature type="transmembrane region" description="Helical" evidence="1">
    <location>
        <begin position="6"/>
        <end position="29"/>
    </location>
</feature>
<dbReference type="AlphaFoldDB" id="A0A2P8A2V7"/>
<evidence type="ECO:0000313" key="3">
    <source>
        <dbReference type="Proteomes" id="UP000243723"/>
    </source>
</evidence>
<keyword evidence="3" id="KW-1185">Reference proteome</keyword>
<dbReference type="EMBL" id="NHZQ01000072">
    <property type="protein sequence ID" value="PSK54803.1"/>
    <property type="molecule type" value="Genomic_DNA"/>
</dbReference>
<reference evidence="2 3" key="1">
    <citation type="submission" date="2017-05" db="EMBL/GenBank/DDBJ databases">
        <title>Draft genome sequence of Elsinoe australis.</title>
        <authorList>
            <person name="Cheng Q."/>
        </authorList>
    </citation>
    <scope>NUCLEOTIDE SEQUENCE [LARGE SCALE GENOMIC DNA]</scope>
    <source>
        <strain evidence="2 3">NL1</strain>
    </source>
</reference>
<evidence type="ECO:0000256" key="1">
    <source>
        <dbReference type="SAM" id="Phobius"/>
    </source>
</evidence>
<sequence>MVQRNIVVAIIIVVLFVVLSAVGFAIWFVTRNVSQGARGNRSR</sequence>
<keyword evidence="1" id="KW-1133">Transmembrane helix</keyword>
<keyword evidence="1" id="KW-0812">Transmembrane</keyword>
<name>A0A2P8A2V7_9PEZI</name>
<accession>A0A2P8A2V7</accession>
<protein>
    <submittedName>
        <fullName evidence="2">Uncharacterized protein</fullName>
    </submittedName>
</protein>
<evidence type="ECO:0000313" key="2">
    <source>
        <dbReference type="EMBL" id="PSK54803.1"/>
    </source>
</evidence>